<dbReference type="AlphaFoldDB" id="A0A3M7QY54"/>
<organism evidence="1 2">
    <name type="scientific">Brachionus plicatilis</name>
    <name type="common">Marine rotifer</name>
    <name type="synonym">Brachionus muelleri</name>
    <dbReference type="NCBI Taxonomy" id="10195"/>
    <lineage>
        <taxon>Eukaryota</taxon>
        <taxon>Metazoa</taxon>
        <taxon>Spiralia</taxon>
        <taxon>Gnathifera</taxon>
        <taxon>Rotifera</taxon>
        <taxon>Eurotatoria</taxon>
        <taxon>Monogononta</taxon>
        <taxon>Pseudotrocha</taxon>
        <taxon>Ploima</taxon>
        <taxon>Brachionidae</taxon>
        <taxon>Brachionus</taxon>
    </lineage>
</organism>
<accession>A0A3M7QY54</accession>
<proteinExistence type="predicted"/>
<name>A0A3M7QY54_BRAPC</name>
<sequence>MFKNIKNVLNKTKYVFLTIDTWTDRRFQSFMGVTCHFFDANFHFKNIALECKQVKMKHTVSNLKIELDCKNITDNAANMLLLFDFRLFHIHIVFESVDVHTLNIKN</sequence>
<keyword evidence="2" id="KW-1185">Reference proteome</keyword>
<dbReference type="Proteomes" id="UP000276133">
    <property type="component" value="Unassembled WGS sequence"/>
</dbReference>
<dbReference type="EMBL" id="REGN01004750">
    <property type="protein sequence ID" value="RNA16256.1"/>
    <property type="molecule type" value="Genomic_DNA"/>
</dbReference>
<evidence type="ECO:0000313" key="1">
    <source>
        <dbReference type="EMBL" id="RNA16256.1"/>
    </source>
</evidence>
<comment type="caution">
    <text evidence="1">The sequence shown here is derived from an EMBL/GenBank/DDBJ whole genome shotgun (WGS) entry which is preliminary data.</text>
</comment>
<dbReference type="PANTHER" id="PTHR47501">
    <property type="entry name" value="TRANSPOSASE-RELATED"/>
    <property type="match status" value="1"/>
</dbReference>
<dbReference type="OrthoDB" id="10046233at2759"/>
<evidence type="ECO:0000313" key="2">
    <source>
        <dbReference type="Proteomes" id="UP000276133"/>
    </source>
</evidence>
<dbReference type="InterPro" id="IPR012337">
    <property type="entry name" value="RNaseH-like_sf"/>
</dbReference>
<gene>
    <name evidence="1" type="ORF">BpHYR1_034442</name>
</gene>
<reference evidence="1 2" key="1">
    <citation type="journal article" date="2018" name="Sci. Rep.">
        <title>Genomic signatures of local adaptation to the degree of environmental predictability in rotifers.</title>
        <authorList>
            <person name="Franch-Gras L."/>
            <person name="Hahn C."/>
            <person name="Garcia-Roger E.M."/>
            <person name="Carmona M.J."/>
            <person name="Serra M."/>
            <person name="Gomez A."/>
        </authorList>
    </citation>
    <scope>NUCLEOTIDE SEQUENCE [LARGE SCALE GENOMIC DNA]</scope>
    <source>
        <strain evidence="1">HYR1</strain>
    </source>
</reference>
<protein>
    <submittedName>
        <fullName evidence="1">Zinc finger BED domain-containing 1-like</fullName>
    </submittedName>
</protein>
<dbReference type="SUPFAM" id="SSF53098">
    <property type="entry name" value="Ribonuclease H-like"/>
    <property type="match status" value="1"/>
</dbReference>